<dbReference type="NCBIfam" id="TIGR01731">
    <property type="entry name" value="fil_hemag_20aa"/>
    <property type="match status" value="2"/>
</dbReference>
<dbReference type="AlphaFoldDB" id="A0A5P6A9S1"/>
<accession>A0A5P6A9S1</accession>
<name>A0A5P6A9S1_RAOPL</name>
<dbReference type="EMBL" id="CP029752">
    <property type="protein sequence ID" value="QFG76698.1"/>
    <property type="molecule type" value="Genomic_DNA"/>
</dbReference>
<organism evidence="1">
    <name type="scientific">Raoultella planticola</name>
    <name type="common">Klebsiella planticola</name>
    <dbReference type="NCBI Taxonomy" id="575"/>
    <lineage>
        <taxon>Bacteria</taxon>
        <taxon>Pseudomonadati</taxon>
        <taxon>Pseudomonadota</taxon>
        <taxon>Gammaproteobacteria</taxon>
        <taxon>Enterobacterales</taxon>
        <taxon>Enterobacteriaceae</taxon>
        <taxon>Klebsiella/Raoultella group</taxon>
        <taxon>Raoultella</taxon>
    </lineage>
</organism>
<proteinExistence type="predicted"/>
<sequence>MVISPARHAHLQRGDVDNRAGQFATEQTLDASFSAFLNQEGSLKALSAMTLNGGTLDNARGVVGAGGALNIGVTTLDNRRVPCSAAQTPCSTPTGWTTRAANWRRAGADL</sequence>
<dbReference type="InterPro" id="IPR010069">
    <property type="entry name" value="CdiA_FHA1_rpt"/>
</dbReference>
<protein>
    <submittedName>
        <fullName evidence="1">Uncharacterized protein</fullName>
    </submittedName>
</protein>
<evidence type="ECO:0000313" key="1">
    <source>
        <dbReference type="EMBL" id="QFG76698.1"/>
    </source>
</evidence>
<dbReference type="Pfam" id="PF05594">
    <property type="entry name" value="Fil_haemagg"/>
    <property type="match status" value="1"/>
</dbReference>
<reference evidence="1" key="1">
    <citation type="submission" date="2018-05" db="EMBL/GenBank/DDBJ databases">
        <title>Bacterial isolates from healthy term breastfed infants carrying antibiotic resistance genes.</title>
        <authorList>
            <person name="Casaburi G."/>
        </authorList>
    </citation>
    <scope>NUCLEOTIDE SEQUENCE [LARGE SCALE GENOMIC DNA]</scope>
    <source>
        <strain evidence="1">7084_4</strain>
    </source>
</reference>
<dbReference type="InterPro" id="IPR008619">
    <property type="entry name" value="Filamentous_hemagglutn_rpt"/>
</dbReference>
<gene>
    <name evidence="1" type="ORF">DMB90_10970</name>
</gene>